<dbReference type="GO" id="GO:0000978">
    <property type="term" value="F:RNA polymerase II cis-regulatory region sequence-specific DNA binding"/>
    <property type="evidence" value="ECO:0007669"/>
    <property type="project" value="TreeGrafter"/>
</dbReference>
<dbReference type="Pfam" id="PF02437">
    <property type="entry name" value="Ski_Sno_DHD"/>
    <property type="match status" value="1"/>
</dbReference>
<dbReference type="InterPro" id="IPR023216">
    <property type="entry name" value="Tscrpt_reg_SKI_SnoN"/>
</dbReference>
<dbReference type="EMBL" id="UXUI01007581">
    <property type="protein sequence ID" value="VDD88239.1"/>
    <property type="molecule type" value="Genomic_DNA"/>
</dbReference>
<keyword evidence="4" id="KW-1185">Reference proteome</keyword>
<reference evidence="5" key="1">
    <citation type="submission" date="2017-02" db="UniProtKB">
        <authorList>
            <consortium name="WormBaseParasite"/>
        </authorList>
    </citation>
    <scope>IDENTIFICATION</scope>
</reference>
<dbReference type="PANTHER" id="PTHR10005">
    <property type="entry name" value="SKI ONCOGENE-RELATED"/>
    <property type="match status" value="1"/>
</dbReference>
<dbReference type="STRING" id="51028.A0A0N4V156"/>
<gene>
    <name evidence="3" type="ORF">EVEC_LOCUS3382</name>
</gene>
<dbReference type="GO" id="GO:0005667">
    <property type="term" value="C:transcription regulator complex"/>
    <property type="evidence" value="ECO:0007669"/>
    <property type="project" value="TreeGrafter"/>
</dbReference>
<organism evidence="5">
    <name type="scientific">Enterobius vermicularis</name>
    <name type="common">Human pinworm</name>
    <dbReference type="NCBI Taxonomy" id="51028"/>
    <lineage>
        <taxon>Eukaryota</taxon>
        <taxon>Metazoa</taxon>
        <taxon>Ecdysozoa</taxon>
        <taxon>Nematoda</taxon>
        <taxon>Chromadorea</taxon>
        <taxon>Rhabditida</taxon>
        <taxon>Spirurina</taxon>
        <taxon>Oxyuridomorpha</taxon>
        <taxon>Oxyuroidea</taxon>
        <taxon>Oxyuridae</taxon>
        <taxon>Enterobius</taxon>
    </lineage>
</organism>
<feature type="domain" description="c-SKI SMAD4-binding" evidence="2">
    <location>
        <begin position="155"/>
        <end position="251"/>
    </location>
</feature>
<protein>
    <submittedName>
        <fullName evidence="5">C-SKI_SMAD_bind domain-containing protein</fullName>
    </submittedName>
</protein>
<dbReference type="Gene3D" id="3.10.260.20">
    <property type="entry name" value="Ski"/>
    <property type="match status" value="1"/>
</dbReference>
<dbReference type="Pfam" id="PF08782">
    <property type="entry name" value="c-SKI_SMAD_bind"/>
    <property type="match status" value="1"/>
</dbReference>
<dbReference type="GO" id="GO:0005634">
    <property type="term" value="C:nucleus"/>
    <property type="evidence" value="ECO:0007669"/>
    <property type="project" value="TreeGrafter"/>
</dbReference>
<evidence type="ECO:0000313" key="3">
    <source>
        <dbReference type="EMBL" id="VDD88239.1"/>
    </source>
</evidence>
<dbReference type="SUPFAM" id="SSF46955">
    <property type="entry name" value="Putative DNA-binding domain"/>
    <property type="match status" value="1"/>
</dbReference>
<dbReference type="GO" id="GO:0046332">
    <property type="term" value="F:SMAD binding"/>
    <property type="evidence" value="ECO:0007669"/>
    <property type="project" value="InterPro"/>
</dbReference>
<dbReference type="PANTHER" id="PTHR10005:SF25">
    <property type="entry name" value="SNO ONCOGENE, ISOFORM B"/>
    <property type="match status" value="1"/>
</dbReference>
<dbReference type="SMART" id="SM01046">
    <property type="entry name" value="c-SKI_SMAD_bind"/>
    <property type="match status" value="1"/>
</dbReference>
<evidence type="ECO:0000313" key="5">
    <source>
        <dbReference type="WBParaSite" id="EVEC_0000367401-mRNA-1"/>
    </source>
</evidence>
<dbReference type="OrthoDB" id="3938623at2759"/>
<dbReference type="SUPFAM" id="SSF63763">
    <property type="entry name" value="SAND domain-like"/>
    <property type="match status" value="1"/>
</dbReference>
<accession>A0A0N4V156</accession>
<evidence type="ECO:0000313" key="4">
    <source>
        <dbReference type="Proteomes" id="UP000274131"/>
    </source>
</evidence>
<dbReference type="WBParaSite" id="EVEC_0000367401-mRNA-1">
    <property type="protein sequence ID" value="EVEC_0000367401-mRNA-1"/>
    <property type="gene ID" value="EVEC_0000367401"/>
</dbReference>
<evidence type="ECO:0000256" key="1">
    <source>
        <dbReference type="ARBA" id="ARBA00009513"/>
    </source>
</evidence>
<dbReference type="CDD" id="cd21079">
    <property type="entry name" value="DHD_Ski_Sno"/>
    <property type="match status" value="1"/>
</dbReference>
<dbReference type="GO" id="GO:0005737">
    <property type="term" value="C:cytoplasm"/>
    <property type="evidence" value="ECO:0007669"/>
    <property type="project" value="TreeGrafter"/>
</dbReference>
<sequence length="281" mass="30868">MAALATMCRSIESSHDRDVILEPLSILKNVLPVQPAPVLLPSDSTSSPLKSTRLAGQLISCFVVGGECRLCLPQFLAMVLPNVNDAIIQKVNSDLQIHTAIATPTQMKSLKISGILPPGASTCSLIRKSDAERLVSRLLPQSSGRLQNPKLREEGVAVRHDGFGGCSGLLIPSLIVDECSAAIECSECNYLFTGETFVSHTHGTSEPSQVCHWGFDTANWRYYIYLADEDHSTEDDRQKLQLCKNFKEIEAQKKISAILNSQIRALKRRNDTKVHISISLK</sequence>
<dbReference type="GO" id="GO:0000981">
    <property type="term" value="F:DNA-binding transcription factor activity, RNA polymerase II-specific"/>
    <property type="evidence" value="ECO:0007669"/>
    <property type="project" value="TreeGrafter"/>
</dbReference>
<dbReference type="AlphaFoldDB" id="A0A0N4V156"/>
<comment type="similarity">
    <text evidence="1">Belongs to the SKI family.</text>
</comment>
<reference evidence="3 4" key="2">
    <citation type="submission" date="2018-10" db="EMBL/GenBank/DDBJ databases">
        <authorList>
            <consortium name="Pathogen Informatics"/>
        </authorList>
    </citation>
    <scope>NUCLEOTIDE SEQUENCE [LARGE SCALE GENOMIC DNA]</scope>
</reference>
<dbReference type="Gene3D" id="3.10.390.10">
    <property type="entry name" value="SAND domain-like"/>
    <property type="match status" value="1"/>
</dbReference>
<dbReference type="Proteomes" id="UP000274131">
    <property type="component" value="Unassembled WGS sequence"/>
</dbReference>
<name>A0A0N4V156_ENTVE</name>
<evidence type="ECO:0000259" key="2">
    <source>
        <dbReference type="SMART" id="SM01046"/>
    </source>
</evidence>
<dbReference type="InterPro" id="IPR009061">
    <property type="entry name" value="DNA-bd_dom_put_sf"/>
</dbReference>
<dbReference type="InterPro" id="IPR010919">
    <property type="entry name" value="SAND-like_dom_sf"/>
</dbReference>
<dbReference type="GO" id="GO:0030514">
    <property type="term" value="P:negative regulation of BMP signaling pathway"/>
    <property type="evidence" value="ECO:0007669"/>
    <property type="project" value="TreeGrafter"/>
</dbReference>
<proteinExistence type="inferred from homology"/>
<dbReference type="InterPro" id="IPR003380">
    <property type="entry name" value="SKI/SNO/DAC"/>
</dbReference>
<dbReference type="InterPro" id="IPR014890">
    <property type="entry name" value="c-SKI_SMAD4-bd_dom"/>
</dbReference>
<dbReference type="InterPro" id="IPR037000">
    <property type="entry name" value="Ski_DNA-bd_sf"/>
</dbReference>